<gene>
    <name evidence="1" type="ORF">OXX778_LOCUS19887</name>
</gene>
<protein>
    <submittedName>
        <fullName evidence="1">Uncharacterized protein</fullName>
    </submittedName>
</protein>
<name>A0A814M7F2_9BILA</name>
<evidence type="ECO:0000313" key="2">
    <source>
        <dbReference type="Proteomes" id="UP000663879"/>
    </source>
</evidence>
<reference evidence="1" key="1">
    <citation type="submission" date="2021-02" db="EMBL/GenBank/DDBJ databases">
        <authorList>
            <person name="Nowell W R."/>
        </authorList>
    </citation>
    <scope>NUCLEOTIDE SEQUENCE</scope>
    <source>
        <strain evidence="1">Ploen Becks lab</strain>
    </source>
</reference>
<proteinExistence type="predicted"/>
<dbReference type="AlphaFoldDB" id="A0A814M7F2"/>
<sequence>MDDTSRLNYAKIKNYIYDWNLRHKEAKLNTRLNEFYKSAQKLENYKIDRDYFIQKNFENDRNSIELKREFIKQHLVRRIDRHFDDLLEKIDDEISSRREKFDFYVNQIESYQKQLENLDFYDKINTKTKHVIIEESLKTIPIHIKIVDNALYEINKPGFGIKDNLNYGLIFDQFMSLLQIESNLKNTEQIMGGNLCPIMNFPFPFPPLPGLMAPIPPVPAISCVGKFESVFPIKP</sequence>
<dbReference type="EMBL" id="CAJNOC010006278">
    <property type="protein sequence ID" value="CAF1074326.1"/>
    <property type="molecule type" value="Genomic_DNA"/>
</dbReference>
<comment type="caution">
    <text evidence="1">The sequence shown here is derived from an EMBL/GenBank/DDBJ whole genome shotgun (WGS) entry which is preliminary data.</text>
</comment>
<evidence type="ECO:0000313" key="1">
    <source>
        <dbReference type="EMBL" id="CAF1074326.1"/>
    </source>
</evidence>
<keyword evidence="2" id="KW-1185">Reference proteome</keyword>
<accession>A0A814M7F2</accession>
<dbReference type="Proteomes" id="UP000663879">
    <property type="component" value="Unassembled WGS sequence"/>
</dbReference>
<organism evidence="1 2">
    <name type="scientific">Brachionus calyciflorus</name>
    <dbReference type="NCBI Taxonomy" id="104777"/>
    <lineage>
        <taxon>Eukaryota</taxon>
        <taxon>Metazoa</taxon>
        <taxon>Spiralia</taxon>
        <taxon>Gnathifera</taxon>
        <taxon>Rotifera</taxon>
        <taxon>Eurotatoria</taxon>
        <taxon>Monogononta</taxon>
        <taxon>Pseudotrocha</taxon>
        <taxon>Ploima</taxon>
        <taxon>Brachionidae</taxon>
        <taxon>Brachionus</taxon>
    </lineage>
</organism>